<keyword evidence="19" id="KW-1185">Reference proteome</keyword>
<evidence type="ECO:0000256" key="14">
    <source>
        <dbReference type="ARBA" id="ARBA00023136"/>
    </source>
</evidence>
<keyword evidence="3" id="KW-0813">Transport</keyword>
<dbReference type="GO" id="GO:0005524">
    <property type="term" value="F:ATP binding"/>
    <property type="evidence" value="ECO:0007669"/>
    <property type="project" value="UniProtKB-KW"/>
</dbReference>
<dbReference type="SUPFAM" id="SSF56784">
    <property type="entry name" value="HAD-like"/>
    <property type="match status" value="1"/>
</dbReference>
<evidence type="ECO:0000259" key="17">
    <source>
        <dbReference type="Pfam" id="PF00689"/>
    </source>
</evidence>
<feature type="transmembrane region" description="Helical" evidence="16">
    <location>
        <begin position="25"/>
        <end position="43"/>
    </location>
</feature>
<keyword evidence="9" id="KW-0067">ATP-binding</keyword>
<evidence type="ECO:0000256" key="9">
    <source>
        <dbReference type="ARBA" id="ARBA00022840"/>
    </source>
</evidence>
<keyword evidence="14 16" id="KW-0472">Membrane</keyword>
<evidence type="ECO:0000256" key="1">
    <source>
        <dbReference type="ARBA" id="ARBA00004141"/>
    </source>
</evidence>
<evidence type="ECO:0000256" key="2">
    <source>
        <dbReference type="ARBA" id="ARBA00012790"/>
    </source>
</evidence>
<name>A0AA38L8V2_TAXCH</name>
<evidence type="ECO:0000256" key="8">
    <source>
        <dbReference type="ARBA" id="ARBA00022837"/>
    </source>
</evidence>
<dbReference type="InterPro" id="IPR023298">
    <property type="entry name" value="ATPase_P-typ_TM_dom_sf"/>
</dbReference>
<dbReference type="GO" id="GO:0046872">
    <property type="term" value="F:metal ion binding"/>
    <property type="evidence" value="ECO:0007669"/>
    <property type="project" value="UniProtKB-KW"/>
</dbReference>
<keyword evidence="5 16" id="KW-0812">Transmembrane</keyword>
<dbReference type="GO" id="GO:0005886">
    <property type="term" value="C:plasma membrane"/>
    <property type="evidence" value="ECO:0007669"/>
    <property type="project" value="TreeGrafter"/>
</dbReference>
<dbReference type="Gene3D" id="1.20.1110.10">
    <property type="entry name" value="Calcium-transporting ATPase, transmembrane domain"/>
    <property type="match status" value="1"/>
</dbReference>
<evidence type="ECO:0000256" key="5">
    <source>
        <dbReference type="ARBA" id="ARBA00022692"/>
    </source>
</evidence>
<dbReference type="EMBL" id="JAHRHJ020000005">
    <property type="protein sequence ID" value="KAH9315756.1"/>
    <property type="molecule type" value="Genomic_DNA"/>
</dbReference>
<comment type="subcellular location">
    <subcellularLocation>
        <location evidence="1">Membrane</location>
        <topology evidence="1">Multi-pass membrane protein</topology>
    </subcellularLocation>
</comment>
<dbReference type="OMA" id="YGRTANI"/>
<feature type="transmembrane region" description="Helical" evidence="16">
    <location>
        <begin position="315"/>
        <end position="336"/>
    </location>
</feature>
<keyword evidence="4" id="KW-0109">Calcium transport</keyword>
<dbReference type="Gene3D" id="3.40.50.1000">
    <property type="entry name" value="HAD superfamily/HAD-like"/>
    <property type="match status" value="1"/>
</dbReference>
<evidence type="ECO:0000256" key="13">
    <source>
        <dbReference type="ARBA" id="ARBA00023065"/>
    </source>
</evidence>
<evidence type="ECO:0000313" key="18">
    <source>
        <dbReference type="EMBL" id="KAH9315756.1"/>
    </source>
</evidence>
<dbReference type="Pfam" id="PF00689">
    <property type="entry name" value="Cation_ATPase_C"/>
    <property type="match status" value="1"/>
</dbReference>
<accession>A0AA38L8V2</accession>
<evidence type="ECO:0000256" key="15">
    <source>
        <dbReference type="ARBA" id="ARBA00048694"/>
    </source>
</evidence>
<dbReference type="PANTHER" id="PTHR24093">
    <property type="entry name" value="CATION TRANSPORTING ATPASE"/>
    <property type="match status" value="1"/>
</dbReference>
<organism evidence="18 19">
    <name type="scientific">Taxus chinensis</name>
    <name type="common">Chinese yew</name>
    <name type="synonym">Taxus wallichiana var. chinensis</name>
    <dbReference type="NCBI Taxonomy" id="29808"/>
    <lineage>
        <taxon>Eukaryota</taxon>
        <taxon>Viridiplantae</taxon>
        <taxon>Streptophyta</taxon>
        <taxon>Embryophyta</taxon>
        <taxon>Tracheophyta</taxon>
        <taxon>Spermatophyta</taxon>
        <taxon>Pinopsida</taxon>
        <taxon>Pinidae</taxon>
        <taxon>Conifers II</taxon>
        <taxon>Cupressales</taxon>
        <taxon>Taxaceae</taxon>
        <taxon>Taxus</taxon>
    </lineage>
</organism>
<evidence type="ECO:0000256" key="16">
    <source>
        <dbReference type="SAM" id="Phobius"/>
    </source>
</evidence>
<evidence type="ECO:0000256" key="4">
    <source>
        <dbReference type="ARBA" id="ARBA00022568"/>
    </source>
</evidence>
<keyword evidence="8" id="KW-0106">Calcium</keyword>
<dbReference type="InterPro" id="IPR023214">
    <property type="entry name" value="HAD_sf"/>
</dbReference>
<dbReference type="PANTHER" id="PTHR24093:SF462">
    <property type="entry name" value="CALCIUM-TRANSPORTING ATPASE 11, PLASMA MEMBRANE-TYPE-RELATED"/>
    <property type="match status" value="1"/>
</dbReference>
<evidence type="ECO:0000256" key="6">
    <source>
        <dbReference type="ARBA" id="ARBA00022723"/>
    </source>
</evidence>
<dbReference type="GO" id="GO:0005388">
    <property type="term" value="F:P-type calcium transporter activity"/>
    <property type="evidence" value="ECO:0007669"/>
    <property type="project" value="UniProtKB-EC"/>
</dbReference>
<feature type="domain" description="Cation-transporting P-type ATPase C-terminal" evidence="17">
    <location>
        <begin position="195"/>
        <end position="368"/>
    </location>
</feature>
<dbReference type="PRINTS" id="PR00120">
    <property type="entry name" value="HATPASE"/>
</dbReference>
<evidence type="ECO:0000256" key="11">
    <source>
        <dbReference type="ARBA" id="ARBA00022967"/>
    </source>
</evidence>
<dbReference type="Pfam" id="PF08282">
    <property type="entry name" value="Hydrolase_3"/>
    <property type="match status" value="1"/>
</dbReference>
<sequence length="393" mass="43158">MVTLVLLLLASRTQFVLVLGKLFKSVKVLVLWCVWLLGIILTLQKQFAAECGILTEDGMAIEGPDFRQKSPEERIKLIPKIQVMARSSPMDKHNLVKHLRTDLGEVVAVTGDGTNDAPALHEADIGLAMGIAGTEVAKESADVVILDDNFATIVNVARWGRSVYVNIQKFVQFQLTVNVVALILNFVSACFTGSAPLTAVQLLWVNLIMDTLGALALATEPPNDELMKRLPVGRTGTFISREMWRNVIGQSIFQLIVMAVLEIEGTRLFGLHGSDAKAVLDTLIFNSFVFCQVFNEINSREIEKINVFKGTLNNWIFIGVLSSTVVFQVIMVEFLCDFSSTVPLNGKLWLISVLIGFLSMPVAVVIKCIPVAPKAPAEYMGYKPLPSGPELLN</sequence>
<dbReference type="SUPFAM" id="SSF81665">
    <property type="entry name" value="Calcium ATPase, transmembrane domain M"/>
    <property type="match status" value="1"/>
</dbReference>
<evidence type="ECO:0000256" key="7">
    <source>
        <dbReference type="ARBA" id="ARBA00022741"/>
    </source>
</evidence>
<dbReference type="GO" id="GO:0016887">
    <property type="term" value="F:ATP hydrolysis activity"/>
    <property type="evidence" value="ECO:0007669"/>
    <property type="project" value="InterPro"/>
</dbReference>
<evidence type="ECO:0000256" key="10">
    <source>
        <dbReference type="ARBA" id="ARBA00022842"/>
    </source>
</evidence>
<reference evidence="18 19" key="1">
    <citation type="journal article" date="2021" name="Nat. Plants">
        <title>The Taxus genome provides insights into paclitaxel biosynthesis.</title>
        <authorList>
            <person name="Xiong X."/>
            <person name="Gou J."/>
            <person name="Liao Q."/>
            <person name="Li Y."/>
            <person name="Zhou Q."/>
            <person name="Bi G."/>
            <person name="Li C."/>
            <person name="Du R."/>
            <person name="Wang X."/>
            <person name="Sun T."/>
            <person name="Guo L."/>
            <person name="Liang H."/>
            <person name="Lu P."/>
            <person name="Wu Y."/>
            <person name="Zhang Z."/>
            <person name="Ro D.K."/>
            <person name="Shang Y."/>
            <person name="Huang S."/>
            <person name="Yan J."/>
        </authorList>
    </citation>
    <scope>NUCLEOTIDE SEQUENCE [LARGE SCALE GENOMIC DNA]</scope>
    <source>
        <strain evidence="18">Ta-2019</strain>
    </source>
</reference>
<feature type="transmembrane region" description="Helical" evidence="16">
    <location>
        <begin position="348"/>
        <end position="366"/>
    </location>
</feature>
<keyword evidence="6" id="KW-0479">Metal-binding</keyword>
<dbReference type="NCBIfam" id="TIGR01494">
    <property type="entry name" value="ATPase_P-type"/>
    <property type="match status" value="1"/>
</dbReference>
<dbReference type="AlphaFoldDB" id="A0AA38L8V2"/>
<gene>
    <name evidence="18" type="ORF">KI387_024383</name>
</gene>
<keyword evidence="13" id="KW-0406">Ion transport</keyword>
<evidence type="ECO:0000256" key="12">
    <source>
        <dbReference type="ARBA" id="ARBA00022989"/>
    </source>
</evidence>
<dbReference type="InterPro" id="IPR006068">
    <property type="entry name" value="ATPase_P-typ_cation-transptr_C"/>
</dbReference>
<dbReference type="InterPro" id="IPR001757">
    <property type="entry name" value="P_typ_ATPase"/>
</dbReference>
<comment type="caution">
    <text evidence="18">The sequence shown here is derived from an EMBL/GenBank/DDBJ whole genome shotgun (WGS) entry which is preliminary data.</text>
</comment>
<dbReference type="FunFam" id="1.20.1110.10:FF:000039">
    <property type="entry name" value="Calcium-transporting ATPase"/>
    <property type="match status" value="1"/>
</dbReference>
<evidence type="ECO:0000313" key="19">
    <source>
        <dbReference type="Proteomes" id="UP000824469"/>
    </source>
</evidence>
<keyword evidence="7" id="KW-0547">Nucleotide-binding</keyword>
<feature type="transmembrane region" description="Helical" evidence="16">
    <location>
        <begin position="175"/>
        <end position="195"/>
    </location>
</feature>
<keyword evidence="11" id="KW-1278">Translocase</keyword>
<dbReference type="InterPro" id="IPR036412">
    <property type="entry name" value="HAD-like_sf"/>
</dbReference>
<keyword evidence="12 16" id="KW-1133">Transmembrane helix</keyword>
<dbReference type="Proteomes" id="UP000824469">
    <property type="component" value="Unassembled WGS sequence"/>
</dbReference>
<comment type="catalytic activity">
    <reaction evidence="15">
        <text>Ca(2+)(in) + ATP + H2O = Ca(2+)(out) + ADP + phosphate + H(+)</text>
        <dbReference type="Rhea" id="RHEA:18105"/>
        <dbReference type="ChEBI" id="CHEBI:15377"/>
        <dbReference type="ChEBI" id="CHEBI:15378"/>
        <dbReference type="ChEBI" id="CHEBI:29108"/>
        <dbReference type="ChEBI" id="CHEBI:30616"/>
        <dbReference type="ChEBI" id="CHEBI:43474"/>
        <dbReference type="ChEBI" id="CHEBI:456216"/>
        <dbReference type="EC" id="7.2.2.10"/>
    </reaction>
</comment>
<dbReference type="EC" id="7.2.2.10" evidence="2"/>
<protein>
    <recommendedName>
        <fullName evidence="2">P-type Ca(2+) transporter</fullName>
        <ecNumber evidence="2">7.2.2.10</ecNumber>
    </recommendedName>
</protein>
<keyword evidence="10" id="KW-0460">Magnesium</keyword>
<feature type="transmembrane region" description="Helical" evidence="16">
    <location>
        <begin position="201"/>
        <end position="219"/>
    </location>
</feature>
<evidence type="ECO:0000256" key="3">
    <source>
        <dbReference type="ARBA" id="ARBA00022448"/>
    </source>
</evidence>
<proteinExistence type="predicted"/>